<dbReference type="EMBL" id="QCXX01000002">
    <property type="protein sequence ID" value="PUV25003.1"/>
    <property type="molecule type" value="Genomic_DNA"/>
</dbReference>
<comment type="caution">
    <text evidence="1">The sequence shown here is derived from an EMBL/GenBank/DDBJ whole genome shotgun (WGS) entry which is preliminary data.</text>
</comment>
<dbReference type="AlphaFoldDB" id="A0A363NWA1"/>
<name>A0A363NWA1_9SPHI</name>
<reference evidence="1 2" key="1">
    <citation type="submission" date="2018-04" db="EMBL/GenBank/DDBJ databases">
        <title>Sphingobacterium sp. M46 Genome.</title>
        <authorList>
            <person name="Cheng J."/>
            <person name="Li Y."/>
        </authorList>
    </citation>
    <scope>NUCLEOTIDE SEQUENCE [LARGE SCALE GENOMIC DNA]</scope>
    <source>
        <strain evidence="1 2">M46</strain>
    </source>
</reference>
<dbReference type="RefSeq" id="WP_108633335.1">
    <property type="nucleotide sequence ID" value="NZ_QCXX01000002.1"/>
</dbReference>
<organism evidence="1 2">
    <name type="scientific">Sphingobacterium athyrii</name>
    <dbReference type="NCBI Taxonomy" id="2152717"/>
    <lineage>
        <taxon>Bacteria</taxon>
        <taxon>Pseudomonadati</taxon>
        <taxon>Bacteroidota</taxon>
        <taxon>Sphingobacteriia</taxon>
        <taxon>Sphingobacteriales</taxon>
        <taxon>Sphingobacteriaceae</taxon>
        <taxon>Sphingobacterium</taxon>
    </lineage>
</organism>
<evidence type="ECO:0000313" key="1">
    <source>
        <dbReference type="EMBL" id="PUV25003.1"/>
    </source>
</evidence>
<protein>
    <submittedName>
        <fullName evidence="1">Uncharacterized protein</fullName>
    </submittedName>
</protein>
<sequence>MAVTFSANYLRGGKKLQQDFTNFMQILEKSEIPKDGSVFLFQGLVKEDGSLNNIKTIIGDNSIYENLLKKWSVGLGKSWKAATQGGRRVKSNMDIFVEVRGGHAEISTCGYARGSKSYKKIN</sequence>
<accession>A0A363NWA1</accession>
<dbReference type="InterPro" id="IPR057331">
    <property type="entry name" value="Salactin"/>
</dbReference>
<evidence type="ECO:0000313" key="2">
    <source>
        <dbReference type="Proteomes" id="UP000250831"/>
    </source>
</evidence>
<dbReference type="Pfam" id="PF25229">
    <property type="entry name" value="Salactin"/>
    <property type="match status" value="1"/>
</dbReference>
<proteinExistence type="predicted"/>
<gene>
    <name evidence="1" type="ORF">DCO56_08640</name>
</gene>
<keyword evidence="2" id="KW-1185">Reference proteome</keyword>
<dbReference type="Proteomes" id="UP000250831">
    <property type="component" value="Unassembled WGS sequence"/>
</dbReference>
<dbReference type="OrthoDB" id="762278at2"/>